<dbReference type="InterPro" id="IPR029061">
    <property type="entry name" value="THDP-binding"/>
</dbReference>
<evidence type="ECO:0000259" key="2">
    <source>
        <dbReference type="Pfam" id="PF02776"/>
    </source>
</evidence>
<dbReference type="InterPro" id="IPR012001">
    <property type="entry name" value="Thiamin_PyroP_enz_TPP-bd_dom"/>
</dbReference>
<evidence type="ECO:0000313" key="3">
    <source>
        <dbReference type="EMBL" id="QJA60720.1"/>
    </source>
</evidence>
<gene>
    <name evidence="3" type="ORF">MM415B01067_0021</name>
</gene>
<dbReference type="GO" id="GO:0009099">
    <property type="term" value="P:L-valine biosynthetic process"/>
    <property type="evidence" value="ECO:0007669"/>
    <property type="project" value="TreeGrafter"/>
</dbReference>
<dbReference type="CDD" id="cd07035">
    <property type="entry name" value="TPP_PYR_POX_like"/>
    <property type="match status" value="1"/>
</dbReference>
<dbReference type="AlphaFoldDB" id="A0A6M3IT35"/>
<protein>
    <submittedName>
        <fullName evidence="3">Putative thiamine pyrophosphate enzyme</fullName>
    </submittedName>
</protein>
<dbReference type="PANTHER" id="PTHR18968">
    <property type="entry name" value="THIAMINE PYROPHOSPHATE ENZYMES"/>
    <property type="match status" value="1"/>
</dbReference>
<comment type="similarity">
    <text evidence="1">Belongs to the TPP enzyme family.</text>
</comment>
<dbReference type="Gene3D" id="3.40.50.970">
    <property type="match status" value="1"/>
</dbReference>
<name>A0A6M3IT35_9ZZZZ</name>
<dbReference type="PANTHER" id="PTHR18968:SF13">
    <property type="entry name" value="ACETOLACTATE SYNTHASE CATALYTIC SUBUNIT, MITOCHONDRIAL"/>
    <property type="match status" value="1"/>
</dbReference>
<reference evidence="3" key="1">
    <citation type="submission" date="2020-03" db="EMBL/GenBank/DDBJ databases">
        <title>The deep terrestrial virosphere.</title>
        <authorList>
            <person name="Holmfeldt K."/>
            <person name="Nilsson E."/>
            <person name="Simone D."/>
            <person name="Lopez-Fernandez M."/>
            <person name="Wu X."/>
            <person name="de Brujin I."/>
            <person name="Lundin D."/>
            <person name="Andersson A."/>
            <person name="Bertilsson S."/>
            <person name="Dopson M."/>
        </authorList>
    </citation>
    <scope>NUCLEOTIDE SEQUENCE</scope>
    <source>
        <strain evidence="3">MM415B01067</strain>
    </source>
</reference>
<dbReference type="GO" id="GO:0003984">
    <property type="term" value="F:acetolactate synthase activity"/>
    <property type="evidence" value="ECO:0007669"/>
    <property type="project" value="TreeGrafter"/>
</dbReference>
<organism evidence="3">
    <name type="scientific">viral metagenome</name>
    <dbReference type="NCBI Taxonomy" id="1070528"/>
    <lineage>
        <taxon>unclassified sequences</taxon>
        <taxon>metagenomes</taxon>
        <taxon>organismal metagenomes</taxon>
    </lineage>
</organism>
<dbReference type="FunFam" id="3.40.50.970:FF:000007">
    <property type="entry name" value="Acetolactate synthase"/>
    <property type="match status" value="1"/>
</dbReference>
<proteinExistence type="inferred from homology"/>
<feature type="domain" description="Thiamine pyrophosphate enzyme N-terminal TPP-binding" evidence="2">
    <location>
        <begin position="1"/>
        <end position="105"/>
    </location>
</feature>
<dbReference type="GO" id="GO:0050660">
    <property type="term" value="F:flavin adenine dinucleotide binding"/>
    <property type="evidence" value="ECO:0007669"/>
    <property type="project" value="TreeGrafter"/>
</dbReference>
<accession>A0A6M3IT35</accession>
<dbReference type="InterPro" id="IPR045229">
    <property type="entry name" value="TPP_enz"/>
</dbReference>
<sequence length="176" mass="19246">MRVSDYIIKHLIDSGVEYIFLVVGGGAMYLNDAIKKSGIKYVCFHHEQACAMAAEGYARTSGKLAVICVTSGPGATNAITGILGAWTDSVPVLCLSGQVKQETCMASYPELKLRQLGDQECDIVSIVKPITKYAKMITSKDEVKPELEKAIKIATEERPGPVWIDIPLNIQREEIE</sequence>
<dbReference type="SUPFAM" id="SSF52518">
    <property type="entry name" value="Thiamin diphosphate-binding fold (THDP-binding)"/>
    <property type="match status" value="1"/>
</dbReference>
<dbReference type="Pfam" id="PF02776">
    <property type="entry name" value="TPP_enzyme_N"/>
    <property type="match status" value="1"/>
</dbReference>
<dbReference type="GO" id="GO:0030976">
    <property type="term" value="F:thiamine pyrophosphate binding"/>
    <property type="evidence" value="ECO:0007669"/>
    <property type="project" value="InterPro"/>
</dbReference>
<dbReference type="EMBL" id="MT141418">
    <property type="protein sequence ID" value="QJA60720.1"/>
    <property type="molecule type" value="Genomic_DNA"/>
</dbReference>
<dbReference type="GO" id="GO:0005948">
    <property type="term" value="C:acetolactate synthase complex"/>
    <property type="evidence" value="ECO:0007669"/>
    <property type="project" value="TreeGrafter"/>
</dbReference>
<evidence type="ECO:0000256" key="1">
    <source>
        <dbReference type="ARBA" id="ARBA00007812"/>
    </source>
</evidence>
<dbReference type="GO" id="GO:0009097">
    <property type="term" value="P:isoleucine biosynthetic process"/>
    <property type="evidence" value="ECO:0007669"/>
    <property type="project" value="TreeGrafter"/>
</dbReference>